<evidence type="ECO:0008006" key="4">
    <source>
        <dbReference type="Google" id="ProtNLM"/>
    </source>
</evidence>
<protein>
    <recommendedName>
        <fullName evidence="4">Lipoprotein</fullName>
    </recommendedName>
</protein>
<dbReference type="EMBL" id="CP059851">
    <property type="protein sequence ID" value="QMW22838.1"/>
    <property type="molecule type" value="Genomic_DNA"/>
</dbReference>
<gene>
    <name evidence="2" type="ORF">H3309_16325</name>
</gene>
<dbReference type="AlphaFoldDB" id="A0A7G5IHJ6"/>
<dbReference type="Proteomes" id="UP000515292">
    <property type="component" value="Chromosome"/>
</dbReference>
<feature type="chain" id="PRO_5028899121" description="Lipoprotein" evidence="1">
    <location>
        <begin position="20"/>
        <end position="205"/>
    </location>
</feature>
<organism evidence="2 3">
    <name type="scientific">Sandaracinobacteroides saxicola</name>
    <dbReference type="NCBI Taxonomy" id="2759707"/>
    <lineage>
        <taxon>Bacteria</taxon>
        <taxon>Pseudomonadati</taxon>
        <taxon>Pseudomonadota</taxon>
        <taxon>Alphaproteobacteria</taxon>
        <taxon>Sphingomonadales</taxon>
        <taxon>Sphingosinicellaceae</taxon>
        <taxon>Sandaracinobacteroides</taxon>
    </lineage>
</organism>
<keyword evidence="1" id="KW-0732">Signal</keyword>
<dbReference type="KEGG" id="sand:H3309_16325"/>
<evidence type="ECO:0000313" key="2">
    <source>
        <dbReference type="EMBL" id="QMW22838.1"/>
    </source>
</evidence>
<dbReference type="RefSeq" id="WP_182296115.1">
    <property type="nucleotide sequence ID" value="NZ_CP059851.1"/>
</dbReference>
<feature type="signal peptide" evidence="1">
    <location>
        <begin position="1"/>
        <end position="19"/>
    </location>
</feature>
<name>A0A7G5IHJ6_9SPHN</name>
<accession>A0A7G5IHJ6</accession>
<evidence type="ECO:0000256" key="1">
    <source>
        <dbReference type="SAM" id="SignalP"/>
    </source>
</evidence>
<keyword evidence="3" id="KW-1185">Reference proteome</keyword>
<sequence length="205" mass="21727">MLLLAGASLLMSACANRHAVFRNNSFAAAPSIVTVDAKQRNIISNKIGNDLRICAEAAPDVFSVLSSSGSFDANVTDAVRAKLGISIAESGATIERTQTINLLRESLYRTCERYLSGAINQDQMVVQAARDQRVMLGVLAIEQITRTVRPPSTVIVAGGTTTSVSGTLDEAMAEVDKRVEAEADAKAAFDNAKAAKAKVKPDKTD</sequence>
<proteinExistence type="predicted"/>
<evidence type="ECO:0000313" key="3">
    <source>
        <dbReference type="Proteomes" id="UP000515292"/>
    </source>
</evidence>
<reference evidence="2 3" key="1">
    <citation type="submission" date="2020-07" db="EMBL/GenBank/DDBJ databases">
        <title>Complete genome sequence for Sandaracinobacter sp. M6.</title>
        <authorList>
            <person name="Tang Y."/>
            <person name="Liu Q."/>
            <person name="Guo Z."/>
            <person name="Lei P."/>
            <person name="Huang B."/>
        </authorList>
    </citation>
    <scope>NUCLEOTIDE SEQUENCE [LARGE SCALE GENOMIC DNA]</scope>
    <source>
        <strain evidence="2 3">M6</strain>
    </source>
</reference>